<sequence>MTTIPIYGADGNALTENGTGLKFINITTLGVINNNALVYSIKNPLSIIYNTTSPQDWYSNTDTHNNSLWLPSRKTNYDPCPSGWRLPSEEIWFDFLTNDKFPYYSQGVQQESSTGYYATNGRLYAQLTWFPISGCRPSISGLVSECGKTCYYWTATPLDNNSKYFALTFNKANIGEGGHRAGGLSVRCVQE</sequence>
<evidence type="ECO:0000313" key="1">
    <source>
        <dbReference type="EMBL" id="HIW11410.1"/>
    </source>
</evidence>
<comment type="caution">
    <text evidence="1">The sequence shown here is derived from an EMBL/GenBank/DDBJ whole genome shotgun (WGS) entry which is preliminary data.</text>
</comment>
<dbReference type="AlphaFoldDB" id="A0A9D1QDL9"/>
<protein>
    <submittedName>
        <fullName evidence="1">Fibrobacter succinogenes major paralogous domain-containing protein</fullName>
    </submittedName>
</protein>
<evidence type="ECO:0000313" key="2">
    <source>
        <dbReference type="Proteomes" id="UP000823926"/>
    </source>
</evidence>
<proteinExistence type="predicted"/>
<organism evidence="1 2">
    <name type="scientific">Candidatus Rikenella faecigallinarum</name>
    <dbReference type="NCBI Taxonomy" id="2838745"/>
    <lineage>
        <taxon>Bacteria</taxon>
        <taxon>Pseudomonadati</taxon>
        <taxon>Bacteroidota</taxon>
        <taxon>Bacteroidia</taxon>
        <taxon>Bacteroidales</taxon>
        <taxon>Rikenellaceae</taxon>
        <taxon>Rikenella</taxon>
    </lineage>
</organism>
<gene>
    <name evidence="1" type="ORF">H9888_07950</name>
</gene>
<reference evidence="1" key="2">
    <citation type="submission" date="2021-04" db="EMBL/GenBank/DDBJ databases">
        <authorList>
            <person name="Gilroy R."/>
        </authorList>
    </citation>
    <scope>NUCLEOTIDE SEQUENCE</scope>
    <source>
        <strain evidence="1">ChiBcec15-1070</strain>
    </source>
</reference>
<dbReference type="EMBL" id="DXHL01000036">
    <property type="protein sequence ID" value="HIW11410.1"/>
    <property type="molecule type" value="Genomic_DNA"/>
</dbReference>
<reference evidence="1" key="1">
    <citation type="journal article" date="2021" name="PeerJ">
        <title>Extensive microbial diversity within the chicken gut microbiome revealed by metagenomics and culture.</title>
        <authorList>
            <person name="Gilroy R."/>
            <person name="Ravi A."/>
            <person name="Getino M."/>
            <person name="Pursley I."/>
            <person name="Horton D.L."/>
            <person name="Alikhan N.F."/>
            <person name="Baker D."/>
            <person name="Gharbi K."/>
            <person name="Hall N."/>
            <person name="Watson M."/>
            <person name="Adriaenssens E.M."/>
            <person name="Foster-Nyarko E."/>
            <person name="Jarju S."/>
            <person name="Secka A."/>
            <person name="Antonio M."/>
            <person name="Oren A."/>
            <person name="Chaudhuri R.R."/>
            <person name="La Ragione R."/>
            <person name="Hildebrand F."/>
            <person name="Pallen M.J."/>
        </authorList>
    </citation>
    <scope>NUCLEOTIDE SEQUENCE</scope>
    <source>
        <strain evidence="1">ChiBcec15-1070</strain>
    </source>
</reference>
<name>A0A9D1QDL9_9BACT</name>
<dbReference type="Proteomes" id="UP000823926">
    <property type="component" value="Unassembled WGS sequence"/>
</dbReference>
<accession>A0A9D1QDL9</accession>